<sequence>MRATVIILFACVALAALAVGNAAQLEKTIDEPGLSLADENKADRYKRDTKSDTSPLAILQRITRVTRGPHDCSISCNKGDCQASCTNCKRCKCRCSWGGRSKCCCK</sequence>
<gene>
    <name evidence="2" type="ORF">NP493_2129g00004</name>
</gene>
<evidence type="ECO:0000313" key="3">
    <source>
        <dbReference type="Proteomes" id="UP001209878"/>
    </source>
</evidence>
<dbReference type="Proteomes" id="UP001209878">
    <property type="component" value="Unassembled WGS sequence"/>
</dbReference>
<accession>A0AAD9N4A5</accession>
<organism evidence="2 3">
    <name type="scientific">Ridgeia piscesae</name>
    <name type="common">Tubeworm</name>
    <dbReference type="NCBI Taxonomy" id="27915"/>
    <lineage>
        <taxon>Eukaryota</taxon>
        <taxon>Metazoa</taxon>
        <taxon>Spiralia</taxon>
        <taxon>Lophotrochozoa</taxon>
        <taxon>Annelida</taxon>
        <taxon>Polychaeta</taxon>
        <taxon>Sedentaria</taxon>
        <taxon>Canalipalpata</taxon>
        <taxon>Sabellida</taxon>
        <taxon>Siboglinidae</taxon>
        <taxon>Ridgeia</taxon>
    </lineage>
</organism>
<name>A0AAD9N4A5_RIDPI</name>
<keyword evidence="1" id="KW-0732">Signal</keyword>
<dbReference type="EMBL" id="JAODUO010002126">
    <property type="protein sequence ID" value="KAK2154898.1"/>
    <property type="molecule type" value="Genomic_DNA"/>
</dbReference>
<comment type="caution">
    <text evidence="2">The sequence shown here is derived from an EMBL/GenBank/DDBJ whole genome shotgun (WGS) entry which is preliminary data.</text>
</comment>
<proteinExistence type="predicted"/>
<feature type="chain" id="PRO_5042254034" evidence="1">
    <location>
        <begin position="23"/>
        <end position="106"/>
    </location>
</feature>
<reference evidence="2" key="1">
    <citation type="journal article" date="2023" name="Mol. Biol. Evol.">
        <title>Third-Generation Sequencing Reveals the Adaptive Role of the Epigenome in Three Deep-Sea Polychaetes.</title>
        <authorList>
            <person name="Perez M."/>
            <person name="Aroh O."/>
            <person name="Sun Y."/>
            <person name="Lan Y."/>
            <person name="Juniper S.K."/>
            <person name="Young C.R."/>
            <person name="Angers B."/>
            <person name="Qian P.Y."/>
        </authorList>
    </citation>
    <scope>NUCLEOTIDE SEQUENCE</scope>
    <source>
        <strain evidence="2">R07B-5</strain>
    </source>
</reference>
<protein>
    <submittedName>
        <fullName evidence="2">Uncharacterized protein</fullName>
    </submittedName>
</protein>
<evidence type="ECO:0000313" key="2">
    <source>
        <dbReference type="EMBL" id="KAK2154898.1"/>
    </source>
</evidence>
<keyword evidence="3" id="KW-1185">Reference proteome</keyword>
<feature type="signal peptide" evidence="1">
    <location>
        <begin position="1"/>
        <end position="22"/>
    </location>
</feature>
<evidence type="ECO:0000256" key="1">
    <source>
        <dbReference type="SAM" id="SignalP"/>
    </source>
</evidence>
<dbReference type="AlphaFoldDB" id="A0AAD9N4A5"/>